<dbReference type="Proteomes" id="UP000282469">
    <property type="component" value="Segment"/>
</dbReference>
<evidence type="ECO:0000313" key="4">
    <source>
        <dbReference type="EMBL" id="AMB48640.1"/>
    </source>
</evidence>
<keyword evidence="1" id="KW-0489">Methyltransferase</keyword>
<dbReference type="SUPFAM" id="SSF55831">
    <property type="entry name" value="Thymidylate synthase/dCMP hydroxymethylase"/>
    <property type="match status" value="1"/>
</dbReference>
<dbReference type="Gene3D" id="3.30.572.10">
    <property type="entry name" value="Thymidylate synthase/dCMP hydroxymethylase domain"/>
    <property type="match status" value="1"/>
</dbReference>
<dbReference type="Pfam" id="PF00303">
    <property type="entry name" value="Thymidylat_synt"/>
    <property type="match status" value="1"/>
</dbReference>
<evidence type="ECO:0000259" key="3">
    <source>
        <dbReference type="Pfam" id="PF00303"/>
    </source>
</evidence>
<reference evidence="4 5" key="1">
    <citation type="journal article" date="2016" name="J. Gen. Virol.">
        <title>Comprehensive annotation of Glossina pallidipes salivary gland hypertrophy virus from Ethiopian tsetse flies: a proteogenomics approach.</title>
        <authorList>
            <person name="Abd-Alla A.M."/>
            <person name="Kariithi H.M."/>
            <person name="Cousserans F."/>
            <person name="Parker N.J."/>
            <person name="Ince I.A."/>
            <person name="Scully E.D."/>
            <person name="Boeren S."/>
            <person name="Geib S.M."/>
            <person name="Mekonnen S."/>
            <person name="Vlak J.M."/>
            <person name="Parker A.G."/>
            <person name="Vreysen M.J."/>
            <person name="Bergoin M."/>
        </authorList>
    </citation>
    <scope>NUCLEOTIDE SEQUENCE [LARGE SCALE GENOMIC DNA]</scope>
    <source>
        <strain evidence="4 5">Ethiopian</strain>
    </source>
</reference>
<dbReference type="InterPro" id="IPR045097">
    <property type="entry name" value="Thymidate_synth/dCMP_Mease"/>
</dbReference>
<organism evidence="4 5">
    <name type="scientific">Glossina hytrovirus (isolate Glossina pallidipes/Ethiopia/Seibersdorf/-)</name>
    <name type="common">GHV</name>
    <dbReference type="NCBI Taxonomy" id="379529"/>
    <lineage>
        <taxon>Viruses</taxon>
        <taxon>Viruses incertae sedis</taxon>
        <taxon>Naldaviricetes</taxon>
        <taxon>Lefavirales</taxon>
        <taxon>Hytrosaviridae</taxon>
        <taxon>Glossinavirus</taxon>
        <taxon>Glossinavirus glopallidipedis</taxon>
    </lineage>
</organism>
<organismHost>
    <name type="scientific">Glossina</name>
    <name type="common">tsetse flies</name>
    <dbReference type="NCBI Taxonomy" id="7393"/>
</organismHost>
<gene>
    <name evidence="4" type="ORF">GpSGHVEth036</name>
</gene>
<evidence type="ECO:0000313" key="5">
    <source>
        <dbReference type="Proteomes" id="UP000282469"/>
    </source>
</evidence>
<protein>
    <submittedName>
        <fullName evidence="4">Thymidylate synthase-like protein</fullName>
    </submittedName>
</protein>
<dbReference type="KEGG" id="vg:5950850"/>
<dbReference type="GO" id="GO:0006231">
    <property type="term" value="P:dTMP biosynthetic process"/>
    <property type="evidence" value="ECO:0007669"/>
    <property type="project" value="TreeGrafter"/>
</dbReference>
<dbReference type="InterPro" id="IPR023451">
    <property type="entry name" value="Thymidate_synth/dCMP_Mease_dom"/>
</dbReference>
<dbReference type="RefSeq" id="YP_001686983.1">
    <property type="nucleotide sequence ID" value="NC_010356.1"/>
</dbReference>
<dbReference type="EMBL" id="KU050077">
    <property type="protein sequence ID" value="AMB48640.1"/>
    <property type="molecule type" value="Genomic_DNA"/>
</dbReference>
<keyword evidence="2" id="KW-0808">Transferase</keyword>
<dbReference type="PANTHER" id="PTHR11548">
    <property type="entry name" value="THYMIDYLATE SYNTHASE 1"/>
    <property type="match status" value="1"/>
</dbReference>
<evidence type="ECO:0000256" key="2">
    <source>
        <dbReference type="ARBA" id="ARBA00022679"/>
    </source>
</evidence>
<proteinExistence type="predicted"/>
<evidence type="ECO:0000256" key="1">
    <source>
        <dbReference type="ARBA" id="ARBA00022603"/>
    </source>
</evidence>
<dbReference type="InterPro" id="IPR036926">
    <property type="entry name" value="Thymidate_synth/dCMP_Mease_sf"/>
</dbReference>
<dbReference type="PANTHER" id="PTHR11548:SF1">
    <property type="entry name" value="THYMIDYLATE SYNTHASE 1"/>
    <property type="match status" value="1"/>
</dbReference>
<dbReference type="GO" id="GO:0004799">
    <property type="term" value="F:thymidylate synthase activity"/>
    <property type="evidence" value="ECO:0007669"/>
    <property type="project" value="TreeGrafter"/>
</dbReference>
<accession>A0A0Y0J9P3</accession>
<feature type="domain" description="Thymidylate synthase/dCMP hydroxymethylase" evidence="3">
    <location>
        <begin position="6"/>
        <end position="86"/>
    </location>
</feature>
<dbReference type="GO" id="GO:0032259">
    <property type="term" value="P:methylation"/>
    <property type="evidence" value="ECO:0007669"/>
    <property type="project" value="UniProtKB-KW"/>
</dbReference>
<name>A0A0Y0J9P3_GHVS</name>
<sequence length="87" mass="10424">MLDIAPLTIAKYSLLTYMIAYVCNLMPYSITYTMGVSYINKYELDILQSYTKMKQYKFPRLIVEHYVKDIYSFNLGNFLLYDYQNKN</sequence>